<keyword evidence="2" id="KW-1185">Reference proteome</keyword>
<dbReference type="Gene3D" id="3.40.50.970">
    <property type="match status" value="1"/>
</dbReference>
<reference evidence="2" key="1">
    <citation type="journal article" date="2019" name="Int. J. Syst. Evol. Microbiol.">
        <title>The Global Catalogue of Microorganisms (GCM) 10K type strain sequencing project: providing services to taxonomists for standard genome sequencing and annotation.</title>
        <authorList>
            <consortium name="The Broad Institute Genomics Platform"/>
            <consortium name="The Broad Institute Genome Sequencing Center for Infectious Disease"/>
            <person name="Wu L."/>
            <person name="Ma J."/>
        </authorList>
    </citation>
    <scope>NUCLEOTIDE SEQUENCE [LARGE SCALE GENOMIC DNA]</scope>
    <source>
        <strain evidence="2">CCUG 36916</strain>
    </source>
</reference>
<accession>A0ABW1WT63</accession>
<sequence length="185" mass="20646">MRDVLTLDVLALDVLALDVLAPNAEARNFRRFRPDEDTSNRWQDALDVTSRARVAETLPWDDHRAPDGRVMEMLSEHRDQGRLEGEPLTGRHGFSCREAFIHIIASMLGQNAKRAKSCNHIPRQKPTGSLDNLLWSQSDSLDPRCGAGFSIGLPFVAKRSGADGRCIARYIVHPVRGPPANVSRR</sequence>
<evidence type="ECO:0000313" key="1">
    <source>
        <dbReference type="EMBL" id="MFC6390693.1"/>
    </source>
</evidence>
<evidence type="ECO:0000313" key="2">
    <source>
        <dbReference type="Proteomes" id="UP001596237"/>
    </source>
</evidence>
<dbReference type="PANTHER" id="PTHR31273:SF0">
    <property type="entry name" value="PHOSPHOKETOLASE-RELATED"/>
    <property type="match status" value="1"/>
</dbReference>
<gene>
    <name evidence="1" type="ORF">ACFQDP_15320</name>
</gene>
<dbReference type="PANTHER" id="PTHR31273">
    <property type="entry name" value="PHOSPHOKETOLASE-RELATED"/>
    <property type="match status" value="1"/>
</dbReference>
<protein>
    <recommendedName>
        <fullName evidence="3">HNH endonuclease</fullName>
    </recommendedName>
</protein>
<comment type="caution">
    <text evidence="1">The sequence shown here is derived from an EMBL/GenBank/DDBJ whole genome shotgun (WGS) entry which is preliminary data.</text>
</comment>
<dbReference type="RefSeq" id="WP_210329076.1">
    <property type="nucleotide sequence ID" value="NZ_JBHSTT010000049.1"/>
</dbReference>
<dbReference type="InterPro" id="IPR005593">
    <property type="entry name" value="Xul5P/Fru6P_PKetolase"/>
</dbReference>
<dbReference type="EMBL" id="JBHSTT010000049">
    <property type="protein sequence ID" value="MFC6390693.1"/>
    <property type="molecule type" value="Genomic_DNA"/>
</dbReference>
<dbReference type="Pfam" id="PF03894">
    <property type="entry name" value="XFP"/>
    <property type="match status" value="1"/>
</dbReference>
<dbReference type="Proteomes" id="UP001596237">
    <property type="component" value="Unassembled WGS sequence"/>
</dbReference>
<evidence type="ECO:0008006" key="3">
    <source>
        <dbReference type="Google" id="ProtNLM"/>
    </source>
</evidence>
<proteinExistence type="predicted"/>
<organism evidence="1 2">
    <name type="scientific">Methylorubrum zatmanii</name>
    <dbReference type="NCBI Taxonomy" id="29429"/>
    <lineage>
        <taxon>Bacteria</taxon>
        <taxon>Pseudomonadati</taxon>
        <taxon>Pseudomonadota</taxon>
        <taxon>Alphaproteobacteria</taxon>
        <taxon>Hyphomicrobiales</taxon>
        <taxon>Methylobacteriaceae</taxon>
        <taxon>Methylorubrum</taxon>
    </lineage>
</organism>
<name>A0ABW1WT63_9HYPH</name>